<dbReference type="AlphaFoldDB" id="A0A1X0NUK3"/>
<reference evidence="1 2" key="1">
    <citation type="submission" date="2017-03" db="EMBL/GenBank/DDBJ databases">
        <title>An alternative strategy for trypanosome survival in the mammalian bloodstream revealed through genome and transcriptome analysis of the ubiquitous bovine parasite Trypanosoma (Megatrypanum) theileri.</title>
        <authorList>
            <person name="Kelly S."/>
            <person name="Ivens A."/>
            <person name="Mott A."/>
            <person name="O'Neill E."/>
            <person name="Emms D."/>
            <person name="Macleod O."/>
            <person name="Voorheis P."/>
            <person name="Matthews J."/>
            <person name="Matthews K."/>
            <person name="Carrington M."/>
        </authorList>
    </citation>
    <scope>NUCLEOTIDE SEQUENCE [LARGE SCALE GENOMIC DNA]</scope>
    <source>
        <strain evidence="1">Edinburgh</strain>
    </source>
</reference>
<proteinExistence type="predicted"/>
<comment type="caution">
    <text evidence="1">The sequence shown here is derived from an EMBL/GenBank/DDBJ whole genome shotgun (WGS) entry which is preliminary data.</text>
</comment>
<sequence>MNEPQSIIGLVEDVTLPQAVKAMEALAEEYIQYFNTEFITPHIMRFLLEVICPEATPDAKQVAIEKVEELHSKAHAWQVADILRTFLGIAGVSVRNVLSQCEAERQRLRIQRAREVPRVPAVRRRIAQQMENAESDAFRTAKELQHSRDLLNEYTRRIETLEDELHHMRPCYDMSDKFSTSPVGAFIYGTTTPNTAKKDFGETICKNPKIKDDMIISNRNGSTKISNSYNPSRDFVMQAAHQLFAESHAKRTQAVQSDLILTQPLKDEQSNMLEERERINSLKPNMNTKVKESEHDDVRMHTFPLMTPPVSYFLPFKYSSLNDLCDTIPPTSESISAEAFHALITDKRPLCVQEKERADREDSWSQMGKIRLGNADQITGPSAYSRQDGARYLIQVERELTRKLWKM</sequence>
<organism evidence="1 2">
    <name type="scientific">Trypanosoma theileri</name>
    <dbReference type="NCBI Taxonomy" id="67003"/>
    <lineage>
        <taxon>Eukaryota</taxon>
        <taxon>Discoba</taxon>
        <taxon>Euglenozoa</taxon>
        <taxon>Kinetoplastea</taxon>
        <taxon>Metakinetoplastina</taxon>
        <taxon>Trypanosomatida</taxon>
        <taxon>Trypanosomatidae</taxon>
        <taxon>Trypanosoma</taxon>
    </lineage>
</organism>
<dbReference type="OrthoDB" id="244405at2759"/>
<gene>
    <name evidence="1" type="ORF">TM35_000171630</name>
</gene>
<accession>A0A1X0NUK3</accession>
<evidence type="ECO:0000313" key="2">
    <source>
        <dbReference type="Proteomes" id="UP000192257"/>
    </source>
</evidence>
<protein>
    <submittedName>
        <fullName evidence="1">Uncharacterized protein</fullName>
    </submittedName>
</protein>
<dbReference type="Proteomes" id="UP000192257">
    <property type="component" value="Unassembled WGS sequence"/>
</dbReference>
<name>A0A1X0NUK3_9TRYP</name>
<dbReference type="EMBL" id="NBCO01000017">
    <property type="protein sequence ID" value="ORC88291.1"/>
    <property type="molecule type" value="Genomic_DNA"/>
</dbReference>
<keyword evidence="2" id="KW-1185">Reference proteome</keyword>
<dbReference type="GeneID" id="39986022"/>
<dbReference type="VEuPathDB" id="TriTrypDB:TM35_000171630"/>
<evidence type="ECO:0000313" key="1">
    <source>
        <dbReference type="EMBL" id="ORC88291.1"/>
    </source>
</evidence>
<dbReference type="RefSeq" id="XP_028882357.1">
    <property type="nucleotide sequence ID" value="XM_029026242.1"/>
</dbReference>